<keyword evidence="1" id="KW-0812">Transmembrane</keyword>
<name>A0A254NDY7_9BURK</name>
<gene>
    <name evidence="2" type="ORF">CDO81_12785</name>
</gene>
<keyword evidence="1" id="KW-1133">Transmembrane helix</keyword>
<comment type="caution">
    <text evidence="2">The sequence shown here is derived from an EMBL/GenBank/DDBJ whole genome shotgun (WGS) entry which is preliminary data.</text>
</comment>
<protein>
    <recommendedName>
        <fullName evidence="4">O-antigen polymerase</fullName>
    </recommendedName>
</protein>
<feature type="transmembrane region" description="Helical" evidence="1">
    <location>
        <begin position="341"/>
        <end position="360"/>
    </location>
</feature>
<keyword evidence="3" id="KW-1185">Reference proteome</keyword>
<reference evidence="2 3" key="1">
    <citation type="journal article" date="2007" name="Int. J. Syst. Evol. Microbiol.">
        <title>Description of Pelomonas aquatica sp. nov. and Pelomonas puraquae sp. nov., isolated from industrial and haemodialysis water.</title>
        <authorList>
            <person name="Gomila M."/>
            <person name="Bowien B."/>
            <person name="Falsen E."/>
            <person name="Moore E.R."/>
            <person name="Lalucat J."/>
        </authorList>
    </citation>
    <scope>NUCLEOTIDE SEQUENCE [LARGE SCALE GENOMIC DNA]</scope>
    <source>
        <strain evidence="2 3">CCUG 52769</strain>
    </source>
</reference>
<feature type="transmembrane region" description="Helical" evidence="1">
    <location>
        <begin position="128"/>
        <end position="147"/>
    </location>
</feature>
<feature type="transmembrane region" description="Helical" evidence="1">
    <location>
        <begin position="205"/>
        <end position="222"/>
    </location>
</feature>
<feature type="transmembrane region" description="Helical" evidence="1">
    <location>
        <begin position="168"/>
        <end position="199"/>
    </location>
</feature>
<feature type="transmembrane region" description="Helical" evidence="1">
    <location>
        <begin position="229"/>
        <end position="247"/>
    </location>
</feature>
<dbReference type="Proteomes" id="UP000197446">
    <property type="component" value="Unassembled WGS sequence"/>
</dbReference>
<feature type="transmembrane region" description="Helical" evidence="1">
    <location>
        <begin position="64"/>
        <end position="84"/>
    </location>
</feature>
<organism evidence="2 3">
    <name type="scientific">Roseateles puraquae</name>
    <dbReference type="NCBI Taxonomy" id="431059"/>
    <lineage>
        <taxon>Bacteria</taxon>
        <taxon>Pseudomonadati</taxon>
        <taxon>Pseudomonadota</taxon>
        <taxon>Betaproteobacteria</taxon>
        <taxon>Burkholderiales</taxon>
        <taxon>Sphaerotilaceae</taxon>
        <taxon>Roseateles</taxon>
    </lineage>
</organism>
<evidence type="ECO:0000313" key="2">
    <source>
        <dbReference type="EMBL" id="OWR03373.1"/>
    </source>
</evidence>
<evidence type="ECO:0000256" key="1">
    <source>
        <dbReference type="SAM" id="Phobius"/>
    </source>
</evidence>
<dbReference type="EMBL" id="NISI01000005">
    <property type="protein sequence ID" value="OWR03373.1"/>
    <property type="molecule type" value="Genomic_DNA"/>
</dbReference>
<sequence>MSATASWDAAPVRRRWLFGALLWIFALGPYAAGEGYGSSVGPHVLFLLLLAGWEASRGFAPGRWWRMVAGATVLLSLHFLGSLFSTPCQDLTGKSMGSFVLFIALIWALAVLARAVELDDRRLLRTLAALSATVTVTVILHHGLLLINGRTAFERASGIFPEPSHLALALTPALVALGFSGRAAVTGLALAFIAVLLLFSSSSTLIVLLLLALACVAVAMGHARRVKTLMTRLVLPVAAVLALVWVSPYRDDAIARVAGVQEAGLQAADTSSNASSIIYVMGWEHAIENLDVTRGFGLGFNRMGCEPRPVTDTADIIDLLGLGDANYNDGSFTISKVLSELGWLGAAMWGVMLLVFVHFLRRLAHGVKPERRVTVALLVGMVAVLLLGSFIRGTGYFSGPFLAGLFGLMCLQRVLAEEAAERQKARASEEPSC</sequence>
<keyword evidence="1" id="KW-0472">Membrane</keyword>
<evidence type="ECO:0000313" key="3">
    <source>
        <dbReference type="Proteomes" id="UP000197446"/>
    </source>
</evidence>
<proteinExistence type="predicted"/>
<dbReference type="AlphaFoldDB" id="A0A254NDY7"/>
<feature type="transmembrane region" description="Helical" evidence="1">
    <location>
        <begin position="96"/>
        <end position="116"/>
    </location>
</feature>
<evidence type="ECO:0008006" key="4">
    <source>
        <dbReference type="Google" id="ProtNLM"/>
    </source>
</evidence>
<feature type="transmembrane region" description="Helical" evidence="1">
    <location>
        <begin position="372"/>
        <end position="391"/>
    </location>
</feature>
<accession>A0A254NDY7</accession>